<organism evidence="9 10">
    <name type="scientific">Paenibacillus marchantiophytorum</name>
    <dbReference type="NCBI Taxonomy" id="1619310"/>
    <lineage>
        <taxon>Bacteria</taxon>
        <taxon>Bacillati</taxon>
        <taxon>Bacillota</taxon>
        <taxon>Bacilli</taxon>
        <taxon>Bacillales</taxon>
        <taxon>Paenibacillaceae</taxon>
        <taxon>Paenibacillus</taxon>
    </lineage>
</organism>
<dbReference type="EMBL" id="BMHE01000010">
    <property type="protein sequence ID" value="GFZ78197.1"/>
    <property type="molecule type" value="Genomic_DNA"/>
</dbReference>
<evidence type="ECO:0000259" key="7">
    <source>
        <dbReference type="PROSITE" id="PS50885"/>
    </source>
</evidence>
<feature type="transmembrane region" description="Helical" evidence="6">
    <location>
        <begin position="20"/>
        <end position="39"/>
    </location>
</feature>
<gene>
    <name evidence="9" type="ORF">GCM10008018_24570</name>
</gene>
<dbReference type="NCBIfam" id="TIGR00254">
    <property type="entry name" value="GGDEF"/>
    <property type="match status" value="1"/>
</dbReference>
<dbReference type="Pfam" id="PF00990">
    <property type="entry name" value="GGDEF"/>
    <property type="match status" value="1"/>
</dbReference>
<dbReference type="CDD" id="cd12914">
    <property type="entry name" value="PDC1_DGC_like"/>
    <property type="match status" value="1"/>
</dbReference>
<evidence type="ECO:0000256" key="6">
    <source>
        <dbReference type="SAM" id="Phobius"/>
    </source>
</evidence>
<dbReference type="InterPro" id="IPR033479">
    <property type="entry name" value="dCache_1"/>
</dbReference>
<feature type="transmembrane region" description="Helical" evidence="6">
    <location>
        <begin position="283"/>
        <end position="306"/>
    </location>
</feature>
<evidence type="ECO:0000256" key="3">
    <source>
        <dbReference type="ARBA" id="ARBA00022692"/>
    </source>
</evidence>
<dbReference type="InterPro" id="IPR003660">
    <property type="entry name" value="HAMP_dom"/>
</dbReference>
<dbReference type="RefSeq" id="WP_189011837.1">
    <property type="nucleotide sequence ID" value="NZ_BMHE01000010.1"/>
</dbReference>
<evidence type="ECO:0000313" key="10">
    <source>
        <dbReference type="Proteomes" id="UP000615455"/>
    </source>
</evidence>
<dbReference type="PROSITE" id="PS50885">
    <property type="entry name" value="HAMP"/>
    <property type="match status" value="1"/>
</dbReference>
<dbReference type="Gene3D" id="3.30.450.20">
    <property type="entry name" value="PAS domain"/>
    <property type="match status" value="1"/>
</dbReference>
<evidence type="ECO:0000259" key="8">
    <source>
        <dbReference type="PROSITE" id="PS50887"/>
    </source>
</evidence>
<feature type="domain" description="GGDEF" evidence="8">
    <location>
        <begin position="399"/>
        <end position="535"/>
    </location>
</feature>
<dbReference type="InterPro" id="IPR000160">
    <property type="entry name" value="GGDEF_dom"/>
</dbReference>
<dbReference type="Proteomes" id="UP000615455">
    <property type="component" value="Unassembled WGS sequence"/>
</dbReference>
<dbReference type="Pfam" id="PF00672">
    <property type="entry name" value="HAMP"/>
    <property type="match status" value="1"/>
</dbReference>
<dbReference type="Gene3D" id="3.30.70.270">
    <property type="match status" value="1"/>
</dbReference>
<keyword evidence="4 6" id="KW-1133">Transmembrane helix</keyword>
<dbReference type="SUPFAM" id="SSF55073">
    <property type="entry name" value="Nucleotide cyclase"/>
    <property type="match status" value="1"/>
</dbReference>
<dbReference type="Pfam" id="PF02743">
    <property type="entry name" value="dCache_1"/>
    <property type="match status" value="1"/>
</dbReference>
<accession>A0ABQ1EM31</accession>
<keyword evidence="2" id="KW-1003">Cell membrane</keyword>
<dbReference type="CDD" id="cd01949">
    <property type="entry name" value="GGDEF"/>
    <property type="match status" value="1"/>
</dbReference>
<evidence type="ECO:0000256" key="2">
    <source>
        <dbReference type="ARBA" id="ARBA00022475"/>
    </source>
</evidence>
<dbReference type="PANTHER" id="PTHR45138">
    <property type="entry name" value="REGULATORY COMPONENTS OF SENSORY TRANSDUCTION SYSTEM"/>
    <property type="match status" value="1"/>
</dbReference>
<evidence type="ECO:0000256" key="4">
    <source>
        <dbReference type="ARBA" id="ARBA00022989"/>
    </source>
</evidence>
<dbReference type="CDD" id="cd18774">
    <property type="entry name" value="PDC2_HK_sensor"/>
    <property type="match status" value="1"/>
</dbReference>
<dbReference type="InterPro" id="IPR029787">
    <property type="entry name" value="Nucleotide_cyclase"/>
</dbReference>
<dbReference type="CDD" id="cd06225">
    <property type="entry name" value="HAMP"/>
    <property type="match status" value="1"/>
</dbReference>
<comment type="subcellular location">
    <subcellularLocation>
        <location evidence="1">Cell membrane</location>
        <topology evidence="1">Multi-pass membrane protein</topology>
    </subcellularLocation>
</comment>
<evidence type="ECO:0000313" key="9">
    <source>
        <dbReference type="EMBL" id="GFZ78197.1"/>
    </source>
</evidence>
<dbReference type="InterPro" id="IPR050469">
    <property type="entry name" value="Diguanylate_Cyclase"/>
</dbReference>
<dbReference type="SMART" id="SM00267">
    <property type="entry name" value="GGDEF"/>
    <property type="match status" value="1"/>
</dbReference>
<evidence type="ECO:0000256" key="5">
    <source>
        <dbReference type="ARBA" id="ARBA00023136"/>
    </source>
</evidence>
<feature type="domain" description="HAMP" evidence="7">
    <location>
        <begin position="307"/>
        <end position="363"/>
    </location>
</feature>
<name>A0ABQ1EM31_9BACL</name>
<keyword evidence="5 6" id="KW-0472">Membrane</keyword>
<sequence length="535" mass="60831">MGQRNAFFANQTLKMRFQLWFGIVIIAFAFSIIVPYYFIEKKDRIDEAENQLKQVISLQSLYIERWNQEKIDVIKRFALSDNAKFHRIGDLKREIQNYERVNSEFAMISYVEKDGYIRSDTNPTNQMYVGDRDYFKYAEAKKNFISGIIFSKESGKPIITFSVPVLGDQNEFRGAVVGIIRLEMLNSLMKQLSFGETGEVFVLDSDGHVVTASTDSSKSANNVQSQMTSEIIQRAKAGSTANYAYTGFHGDRVYGQYKWSADKTWIVVGEVSQKEVFQRLNQLSITIIIISLVALILSVLAAITIASRIEKPIRYLLRATKIIQNGNYDYQINPDKIKTAPIELRELCSTFNLMSERLKTNITLLEHSALVDQLTEIHNRRYMMLEGNDQLLAHIAAGHTCSTMMLDIDHFKKINDTYGHLIGDRVLHHVAALLKKYARGDTLVARYGGEEFILLALRRNAQDSVALAEDIRECLQNEPYVSGQLTVQLTASIGVAEYSPTLEYGTMILEDMVSRADHALYRAKSGGRNRVELDR</sequence>
<dbReference type="InterPro" id="IPR043128">
    <property type="entry name" value="Rev_trsase/Diguanyl_cyclase"/>
</dbReference>
<keyword evidence="3 6" id="KW-0812">Transmembrane</keyword>
<dbReference type="PANTHER" id="PTHR45138:SF9">
    <property type="entry name" value="DIGUANYLATE CYCLASE DGCM-RELATED"/>
    <property type="match status" value="1"/>
</dbReference>
<keyword evidence="10" id="KW-1185">Reference proteome</keyword>
<dbReference type="PROSITE" id="PS50887">
    <property type="entry name" value="GGDEF"/>
    <property type="match status" value="1"/>
</dbReference>
<dbReference type="SMART" id="SM00304">
    <property type="entry name" value="HAMP"/>
    <property type="match status" value="1"/>
</dbReference>
<comment type="caution">
    <text evidence="9">The sequence shown here is derived from an EMBL/GenBank/DDBJ whole genome shotgun (WGS) entry which is preliminary data.</text>
</comment>
<proteinExistence type="predicted"/>
<protein>
    <submittedName>
        <fullName evidence="9">Diguanylate cyclase</fullName>
    </submittedName>
</protein>
<dbReference type="Gene3D" id="6.10.340.10">
    <property type="match status" value="1"/>
</dbReference>
<evidence type="ECO:0000256" key="1">
    <source>
        <dbReference type="ARBA" id="ARBA00004651"/>
    </source>
</evidence>
<reference evidence="10" key="1">
    <citation type="journal article" date="2019" name="Int. J. Syst. Evol. Microbiol.">
        <title>The Global Catalogue of Microorganisms (GCM) 10K type strain sequencing project: providing services to taxonomists for standard genome sequencing and annotation.</title>
        <authorList>
            <consortium name="The Broad Institute Genomics Platform"/>
            <consortium name="The Broad Institute Genome Sequencing Center for Infectious Disease"/>
            <person name="Wu L."/>
            <person name="Ma J."/>
        </authorList>
    </citation>
    <scope>NUCLEOTIDE SEQUENCE [LARGE SCALE GENOMIC DNA]</scope>
    <source>
        <strain evidence="10">CGMCC 1.15043</strain>
    </source>
</reference>